<organism evidence="1 2">
    <name type="scientific">Fusobacterium mortiferum</name>
    <dbReference type="NCBI Taxonomy" id="850"/>
    <lineage>
        <taxon>Bacteria</taxon>
        <taxon>Fusobacteriati</taxon>
        <taxon>Fusobacteriota</taxon>
        <taxon>Fusobacteriia</taxon>
        <taxon>Fusobacteriales</taxon>
        <taxon>Fusobacteriaceae</taxon>
        <taxon>Fusobacterium</taxon>
    </lineage>
</organism>
<sequence>MKSFFDKFEKEQKFNLFVGDFLNKISGYPTRTDISEAILSEIKSSAKGYIKDLNSFSDIVQAYLDAVIDTKKNLIKQIKENFEYRYNTNLDAYNNIINSKYFDTIFTLNFDTIIENNFSNMVNKITPYEVKDKINNKINYYKFFGDITNAGTVFISSQDIRKLKTLEFYNIFFKRVREEFKTRPTLFLGINLEDSDLINTLDFILSPMKELQGIYMVASTTIISSKAADFISKYNIKLITSDTIEFINYFKETLERESTILPEKKFVW</sequence>
<dbReference type="Proteomes" id="UP000728968">
    <property type="component" value="Unassembled WGS sequence"/>
</dbReference>
<comment type="caution">
    <text evidence="1">The sequence shown here is derived from an EMBL/GenBank/DDBJ whole genome shotgun (WGS) entry which is preliminary data.</text>
</comment>
<evidence type="ECO:0000313" key="1">
    <source>
        <dbReference type="EMBL" id="MBM6874264.1"/>
    </source>
</evidence>
<name>A0ABS2G0S0_FUSMR</name>
<dbReference type="EMBL" id="JACJLT010000005">
    <property type="protein sequence ID" value="MBM6874264.1"/>
    <property type="molecule type" value="Genomic_DNA"/>
</dbReference>
<proteinExistence type="predicted"/>
<protein>
    <submittedName>
        <fullName evidence="1">SIR2 family protein</fullName>
    </submittedName>
</protein>
<accession>A0ABS2G0S0</accession>
<dbReference type="RefSeq" id="WP_204710816.1">
    <property type="nucleotide sequence ID" value="NZ_JACJLT010000005.1"/>
</dbReference>
<dbReference type="Pfam" id="PF13289">
    <property type="entry name" value="SIR2_2"/>
    <property type="match status" value="1"/>
</dbReference>
<reference evidence="1 2" key="1">
    <citation type="journal article" date="2021" name="Sci. Rep.">
        <title>The distribution of antibiotic resistance genes in chicken gut microbiota commensals.</title>
        <authorList>
            <person name="Juricova H."/>
            <person name="Matiasovicova J."/>
            <person name="Kubasova T."/>
            <person name="Cejkova D."/>
            <person name="Rychlik I."/>
        </authorList>
    </citation>
    <scope>NUCLEOTIDE SEQUENCE [LARGE SCALE GENOMIC DNA]</scope>
    <source>
        <strain evidence="1 2">An425</strain>
    </source>
</reference>
<keyword evidence="2" id="KW-1185">Reference proteome</keyword>
<gene>
    <name evidence="1" type="ORF">H6A04_01070</name>
</gene>
<evidence type="ECO:0000313" key="2">
    <source>
        <dbReference type="Proteomes" id="UP000728968"/>
    </source>
</evidence>